<sequence length="59" mass="6630">MRASSTAIIASGHSRANTPSSPYFVYKSMPLVRSSHYTSGQLLSWPEEFEITPVWLSIR</sequence>
<gene>
    <name evidence="2" type="ORF">HMPREF1544_02532</name>
</gene>
<organism evidence="2 3">
    <name type="scientific">Mucor circinelloides f. circinelloides (strain 1006PhL)</name>
    <name type="common">Mucormycosis agent</name>
    <name type="synonym">Calyptromyces circinelloides</name>
    <dbReference type="NCBI Taxonomy" id="1220926"/>
    <lineage>
        <taxon>Eukaryota</taxon>
        <taxon>Fungi</taxon>
        <taxon>Fungi incertae sedis</taxon>
        <taxon>Mucoromycota</taxon>
        <taxon>Mucoromycotina</taxon>
        <taxon>Mucoromycetes</taxon>
        <taxon>Mucorales</taxon>
        <taxon>Mucorineae</taxon>
        <taxon>Mucoraceae</taxon>
        <taxon>Mucor</taxon>
    </lineage>
</organism>
<protein>
    <submittedName>
        <fullName evidence="2">Uncharacterized protein</fullName>
    </submittedName>
</protein>
<dbReference type="InParanoid" id="S2JQ27"/>
<reference evidence="3" key="1">
    <citation type="submission" date="2013-05" db="EMBL/GenBank/DDBJ databases">
        <title>The Genome sequence of Mucor circinelloides f. circinelloides 1006PhL.</title>
        <authorList>
            <consortium name="The Broad Institute Genomics Platform"/>
            <person name="Cuomo C."/>
            <person name="Earl A."/>
            <person name="Findley K."/>
            <person name="Lee S.C."/>
            <person name="Walker B."/>
            <person name="Young S."/>
            <person name="Zeng Q."/>
            <person name="Gargeya S."/>
            <person name="Fitzgerald M."/>
            <person name="Haas B."/>
            <person name="Abouelleil A."/>
            <person name="Allen A.W."/>
            <person name="Alvarado L."/>
            <person name="Arachchi H.M."/>
            <person name="Berlin A.M."/>
            <person name="Chapman S.B."/>
            <person name="Gainer-Dewar J."/>
            <person name="Goldberg J."/>
            <person name="Griggs A."/>
            <person name="Gujja S."/>
            <person name="Hansen M."/>
            <person name="Howarth C."/>
            <person name="Imamovic A."/>
            <person name="Ireland A."/>
            <person name="Larimer J."/>
            <person name="McCowan C."/>
            <person name="Murphy C."/>
            <person name="Pearson M."/>
            <person name="Poon T.W."/>
            <person name="Priest M."/>
            <person name="Roberts A."/>
            <person name="Saif S."/>
            <person name="Shea T."/>
            <person name="Sisk P."/>
            <person name="Sykes S."/>
            <person name="Wortman J."/>
            <person name="Nusbaum C."/>
            <person name="Birren B."/>
        </authorList>
    </citation>
    <scope>NUCLEOTIDE SEQUENCE [LARGE SCALE GENOMIC DNA]</scope>
    <source>
        <strain evidence="3">1006PhL</strain>
    </source>
</reference>
<dbReference type="VEuPathDB" id="FungiDB:HMPREF1544_02532"/>
<evidence type="ECO:0000313" key="2">
    <source>
        <dbReference type="EMBL" id="EPB90622.1"/>
    </source>
</evidence>
<dbReference type="EMBL" id="KE123918">
    <property type="protein sequence ID" value="EPB90622.1"/>
    <property type="molecule type" value="Genomic_DNA"/>
</dbReference>
<name>S2JQ27_MUCC1</name>
<accession>S2JQ27</accession>
<dbReference type="AlphaFoldDB" id="S2JQ27"/>
<keyword evidence="3" id="KW-1185">Reference proteome</keyword>
<dbReference type="Proteomes" id="UP000014254">
    <property type="component" value="Unassembled WGS sequence"/>
</dbReference>
<evidence type="ECO:0000313" key="3">
    <source>
        <dbReference type="Proteomes" id="UP000014254"/>
    </source>
</evidence>
<evidence type="ECO:0000256" key="1">
    <source>
        <dbReference type="SAM" id="MobiDB-lite"/>
    </source>
</evidence>
<feature type="region of interest" description="Disordered" evidence="1">
    <location>
        <begin position="1"/>
        <end position="20"/>
    </location>
</feature>
<proteinExistence type="predicted"/>